<name>A0A2H3CRT5_ARMGA</name>
<evidence type="ECO:0000313" key="3">
    <source>
        <dbReference type="Proteomes" id="UP000217790"/>
    </source>
</evidence>
<dbReference type="AlphaFoldDB" id="A0A2H3CRT5"/>
<protein>
    <recommendedName>
        <fullName evidence="4">Retrotransposon gag domain-containing protein</fullName>
    </recommendedName>
</protein>
<feature type="non-terminal residue" evidence="2">
    <location>
        <position position="221"/>
    </location>
</feature>
<dbReference type="InParanoid" id="A0A2H3CRT5"/>
<feature type="compositionally biased region" description="Basic residues" evidence="1">
    <location>
        <begin position="15"/>
        <end position="24"/>
    </location>
</feature>
<organism evidence="2 3">
    <name type="scientific">Armillaria gallica</name>
    <name type="common">Bulbous honey fungus</name>
    <name type="synonym">Armillaria bulbosa</name>
    <dbReference type="NCBI Taxonomy" id="47427"/>
    <lineage>
        <taxon>Eukaryota</taxon>
        <taxon>Fungi</taxon>
        <taxon>Dikarya</taxon>
        <taxon>Basidiomycota</taxon>
        <taxon>Agaricomycotina</taxon>
        <taxon>Agaricomycetes</taxon>
        <taxon>Agaricomycetidae</taxon>
        <taxon>Agaricales</taxon>
        <taxon>Marasmiineae</taxon>
        <taxon>Physalacriaceae</taxon>
        <taxon>Armillaria</taxon>
    </lineage>
</organism>
<feature type="region of interest" description="Disordered" evidence="1">
    <location>
        <begin position="1"/>
        <end position="44"/>
    </location>
</feature>
<evidence type="ECO:0000256" key="1">
    <source>
        <dbReference type="SAM" id="MobiDB-lite"/>
    </source>
</evidence>
<evidence type="ECO:0000313" key="2">
    <source>
        <dbReference type="EMBL" id="PBK84570.1"/>
    </source>
</evidence>
<dbReference type="OrthoDB" id="3203159at2759"/>
<accession>A0A2H3CRT5</accession>
<dbReference type="EMBL" id="KZ293697">
    <property type="protein sequence ID" value="PBK84570.1"/>
    <property type="molecule type" value="Genomic_DNA"/>
</dbReference>
<gene>
    <name evidence="2" type="ORF">ARMGADRAFT_943296</name>
</gene>
<dbReference type="Proteomes" id="UP000217790">
    <property type="component" value="Unassembled WGS sequence"/>
</dbReference>
<dbReference type="STRING" id="47427.A0A2H3CRT5"/>
<reference evidence="3" key="1">
    <citation type="journal article" date="2017" name="Nat. Ecol. Evol.">
        <title>Genome expansion and lineage-specific genetic innovations in the forest pathogenic fungi Armillaria.</title>
        <authorList>
            <person name="Sipos G."/>
            <person name="Prasanna A.N."/>
            <person name="Walter M.C."/>
            <person name="O'Connor E."/>
            <person name="Balint B."/>
            <person name="Krizsan K."/>
            <person name="Kiss B."/>
            <person name="Hess J."/>
            <person name="Varga T."/>
            <person name="Slot J."/>
            <person name="Riley R."/>
            <person name="Boka B."/>
            <person name="Rigling D."/>
            <person name="Barry K."/>
            <person name="Lee J."/>
            <person name="Mihaltcheva S."/>
            <person name="LaButti K."/>
            <person name="Lipzen A."/>
            <person name="Waldron R."/>
            <person name="Moloney N.M."/>
            <person name="Sperisen C."/>
            <person name="Kredics L."/>
            <person name="Vagvoelgyi C."/>
            <person name="Patrignani A."/>
            <person name="Fitzpatrick D."/>
            <person name="Nagy I."/>
            <person name="Doyle S."/>
            <person name="Anderson J.B."/>
            <person name="Grigoriev I.V."/>
            <person name="Gueldener U."/>
            <person name="Muensterkoetter M."/>
            <person name="Nagy L.G."/>
        </authorList>
    </citation>
    <scope>NUCLEOTIDE SEQUENCE [LARGE SCALE GENOMIC DNA]</scope>
    <source>
        <strain evidence="3">Ar21-2</strain>
    </source>
</reference>
<evidence type="ECO:0008006" key="4">
    <source>
        <dbReference type="Google" id="ProtNLM"/>
    </source>
</evidence>
<proteinExistence type="predicted"/>
<feature type="compositionally biased region" description="Polar residues" evidence="1">
    <location>
        <begin position="31"/>
        <end position="40"/>
    </location>
</feature>
<keyword evidence="3" id="KW-1185">Reference proteome</keyword>
<sequence length="221" mass="25782">MDRDPDPSDNGSSHHSSRSHHSRPRQSSNHWQTTPQSTHSDNSRIHFDTKLKIGDVPTWDGNPDTIVAWILKVNDIAAMSNSVFKDLGRFVLKRLQGDADRWYYSLPLCYCSELETNWATLCEGITNYYMNRRWWEQQKDRARQAKYRQPGHTRESPSDYYIWKSELVNTAFTLTDSEVISQVMDGAPLNWNIVLTVQLYKTAVEFQASIRFHEDQLLQLD</sequence>